<name>A0A3B0JXG7_DROGU</name>
<organism evidence="2 3">
    <name type="scientific">Drosophila guanche</name>
    <name type="common">Fruit fly</name>
    <dbReference type="NCBI Taxonomy" id="7266"/>
    <lineage>
        <taxon>Eukaryota</taxon>
        <taxon>Metazoa</taxon>
        <taxon>Ecdysozoa</taxon>
        <taxon>Arthropoda</taxon>
        <taxon>Hexapoda</taxon>
        <taxon>Insecta</taxon>
        <taxon>Pterygota</taxon>
        <taxon>Neoptera</taxon>
        <taxon>Endopterygota</taxon>
        <taxon>Diptera</taxon>
        <taxon>Brachycera</taxon>
        <taxon>Muscomorpha</taxon>
        <taxon>Ephydroidea</taxon>
        <taxon>Drosophilidae</taxon>
        <taxon>Drosophila</taxon>
        <taxon>Sophophora</taxon>
    </lineage>
</organism>
<dbReference type="OrthoDB" id="6627826at2759"/>
<dbReference type="OMA" id="EGRGKHQ"/>
<keyword evidence="1" id="KW-0812">Transmembrane</keyword>
<keyword evidence="1" id="KW-0472">Membrane</keyword>
<reference evidence="3" key="1">
    <citation type="submission" date="2018-01" db="EMBL/GenBank/DDBJ databases">
        <authorList>
            <person name="Alioto T."/>
            <person name="Alioto T."/>
        </authorList>
    </citation>
    <scope>NUCLEOTIDE SEQUENCE [LARGE SCALE GENOMIC DNA]</scope>
</reference>
<dbReference type="PANTHER" id="PTHR21879:SF22">
    <property type="entry name" value="FI03362P-RELATED"/>
    <property type="match status" value="1"/>
</dbReference>
<dbReference type="PANTHER" id="PTHR21879">
    <property type="entry name" value="FI03362P-RELATED-RELATED"/>
    <property type="match status" value="1"/>
</dbReference>
<gene>
    <name evidence="2" type="ORF">DGUA_6G005064</name>
</gene>
<feature type="transmembrane region" description="Helical" evidence="1">
    <location>
        <begin position="186"/>
        <end position="204"/>
    </location>
</feature>
<accession>A0A3B0JXG7</accession>
<evidence type="ECO:0000256" key="1">
    <source>
        <dbReference type="SAM" id="Phobius"/>
    </source>
</evidence>
<dbReference type="AlphaFoldDB" id="A0A3B0JXG7"/>
<dbReference type="EMBL" id="OUUW01000005">
    <property type="protein sequence ID" value="SPP80200.1"/>
    <property type="molecule type" value="Genomic_DNA"/>
</dbReference>
<protein>
    <submittedName>
        <fullName evidence="2">Uncharacterized protein</fullName>
    </submittedName>
</protein>
<keyword evidence="1" id="KW-1133">Transmembrane helix</keyword>
<keyword evidence="3" id="KW-1185">Reference proteome</keyword>
<proteinExistence type="predicted"/>
<feature type="transmembrane region" description="Helical" evidence="1">
    <location>
        <begin position="154"/>
        <end position="174"/>
    </location>
</feature>
<dbReference type="STRING" id="7266.A0A3B0JXG7"/>
<sequence length="268" mass="29336">MRRRRERTEHAPLPLPVAVGADFCSVGWELCNGLNMFNTSLAIAVFHLLCAAVSLGVVHGHLPPAVQLGGAIVAAVEQDAEQEAAAAEEQHQHQHQHRVQREWLQTAELQLQKLLNDQLSAEELGNMLDTWMTAEAEGRGKHQQKKQQKKLAKMLYPVLAAAAVAKIVLLPLVLKWLTALSTSSFVMGKIALATSGLLALKWIMSSGGHARDRLEIIHSSVPAFKGLHALAAHGDLTPSDSSWMPMRPPYIPLGVTKEHGPTFYKPFL</sequence>
<dbReference type="GO" id="GO:0016020">
    <property type="term" value="C:membrane"/>
    <property type="evidence" value="ECO:0007669"/>
    <property type="project" value="TreeGrafter"/>
</dbReference>
<evidence type="ECO:0000313" key="2">
    <source>
        <dbReference type="EMBL" id="SPP80200.1"/>
    </source>
</evidence>
<dbReference type="InterPro" id="IPR012464">
    <property type="entry name" value="DUF1676"/>
</dbReference>
<dbReference type="Pfam" id="PF07898">
    <property type="entry name" value="DUF1676"/>
    <property type="match status" value="1"/>
</dbReference>
<evidence type="ECO:0000313" key="3">
    <source>
        <dbReference type="Proteomes" id="UP000268350"/>
    </source>
</evidence>
<dbReference type="Proteomes" id="UP000268350">
    <property type="component" value="Unassembled WGS sequence"/>
</dbReference>